<feature type="region of interest" description="Disordered" evidence="1">
    <location>
        <begin position="32"/>
        <end position="52"/>
    </location>
</feature>
<sequence>MAPFGSNIAALYGHRYRFQHSRNWLHRSSLTTASGCRKTPPSHRLSLSTDCT</sequence>
<organism evidence="3 4">
    <name type="scientific">Aplosporella prunicola CBS 121167</name>
    <dbReference type="NCBI Taxonomy" id="1176127"/>
    <lineage>
        <taxon>Eukaryota</taxon>
        <taxon>Fungi</taxon>
        <taxon>Dikarya</taxon>
        <taxon>Ascomycota</taxon>
        <taxon>Pezizomycotina</taxon>
        <taxon>Dothideomycetes</taxon>
        <taxon>Dothideomycetes incertae sedis</taxon>
        <taxon>Botryosphaeriales</taxon>
        <taxon>Aplosporellaceae</taxon>
        <taxon>Aplosporella</taxon>
    </lineage>
</organism>
<evidence type="ECO:0000313" key="2">
    <source>
        <dbReference type="EMBL" id="KAF2136119.1"/>
    </source>
</evidence>
<reference evidence="3" key="1">
    <citation type="journal article" date="2020" name="Stud. Mycol.">
        <title>101 Dothideomycetes genomes: a test case for predicting lifestyles and emergence of pathogens.</title>
        <authorList>
            <person name="Haridas S."/>
            <person name="Albert R."/>
            <person name="Binder M."/>
            <person name="Bloem J."/>
            <person name="Labutti K."/>
            <person name="Salamov A."/>
            <person name="Andreopoulos B."/>
            <person name="Baker S."/>
            <person name="Barry K."/>
            <person name="Bills G."/>
            <person name="Bluhm B."/>
            <person name="Cannon C."/>
            <person name="Castanera R."/>
            <person name="Culley D."/>
            <person name="Daum C."/>
            <person name="Ezra D."/>
            <person name="Gonzalez J."/>
            <person name="Henrissat B."/>
            <person name="Kuo A."/>
            <person name="Liang C."/>
            <person name="Lipzen A."/>
            <person name="Lutzoni F."/>
            <person name="Magnuson J."/>
            <person name="Mondo S."/>
            <person name="Nolan M."/>
            <person name="Ohm R."/>
            <person name="Pangilinan J."/>
            <person name="Park H.-J."/>
            <person name="Ramirez L."/>
            <person name="Alfaro M."/>
            <person name="Sun H."/>
            <person name="Tritt A."/>
            <person name="Yoshinaga Y."/>
            <person name="Zwiers L.-H."/>
            <person name="Turgeon B."/>
            <person name="Goodwin S."/>
            <person name="Spatafora J."/>
            <person name="Crous P."/>
            <person name="Grigoriev I."/>
        </authorList>
    </citation>
    <scope>NUCLEOTIDE SEQUENCE</scope>
    <source>
        <strain evidence="3">CBS 121167</strain>
    </source>
</reference>
<accession>A0A6A6B1A6</accession>
<dbReference type="AlphaFoldDB" id="A0A6A6B1A6"/>
<dbReference type="Proteomes" id="UP000799438">
    <property type="component" value="Unassembled WGS sequence"/>
</dbReference>
<dbReference type="GeneID" id="54298805"/>
<keyword evidence="4" id="KW-1185">Reference proteome</keyword>
<dbReference type="EMBL" id="ML995512">
    <property type="protein sequence ID" value="KAF2136807.1"/>
    <property type="molecule type" value="Genomic_DNA"/>
</dbReference>
<evidence type="ECO:0000313" key="3">
    <source>
        <dbReference type="EMBL" id="KAF2136807.1"/>
    </source>
</evidence>
<gene>
    <name evidence="3" type="ORF">K452DRAFT_292128</name>
    <name evidence="2" type="ORF">K452DRAFT_292664</name>
</gene>
<dbReference type="EMBL" id="ML995533">
    <property type="protein sequence ID" value="KAF2136119.1"/>
    <property type="molecule type" value="Genomic_DNA"/>
</dbReference>
<evidence type="ECO:0000313" key="4">
    <source>
        <dbReference type="Proteomes" id="UP000799438"/>
    </source>
</evidence>
<proteinExistence type="predicted"/>
<evidence type="ECO:0000256" key="1">
    <source>
        <dbReference type="SAM" id="MobiDB-lite"/>
    </source>
</evidence>
<protein>
    <submittedName>
        <fullName evidence="3">Uncharacterized protein</fullName>
    </submittedName>
</protein>
<name>A0A6A6B1A6_9PEZI</name>
<dbReference type="RefSeq" id="XP_033392525.1">
    <property type="nucleotide sequence ID" value="XM_033541309.1"/>
</dbReference>